<dbReference type="GO" id="GO:0046872">
    <property type="term" value="F:metal ion binding"/>
    <property type="evidence" value="ECO:0007669"/>
    <property type="project" value="UniProtKB-KW"/>
</dbReference>
<comment type="cofactor">
    <cofactor evidence="1">
        <name>Mg(2+)</name>
        <dbReference type="ChEBI" id="CHEBI:18420"/>
    </cofactor>
</comment>
<evidence type="ECO:0000256" key="3">
    <source>
        <dbReference type="ARBA" id="ARBA00022801"/>
    </source>
</evidence>
<dbReference type="InterPro" id="IPR023214">
    <property type="entry name" value="HAD_sf"/>
</dbReference>
<evidence type="ECO:0000313" key="5">
    <source>
        <dbReference type="EMBL" id="KEO81169.1"/>
    </source>
</evidence>
<protein>
    <recommendedName>
        <fullName evidence="7">HAD family hydrolase</fullName>
    </recommendedName>
</protein>
<proteinExistence type="predicted"/>
<dbReference type="InterPro" id="IPR006439">
    <property type="entry name" value="HAD-SF_hydro_IA"/>
</dbReference>
<dbReference type="EMBL" id="JMIR01000044">
    <property type="protein sequence ID" value="KEO81169.1"/>
    <property type="molecule type" value="Genomic_DNA"/>
</dbReference>
<dbReference type="OrthoDB" id="9809962at2"/>
<keyword evidence="6" id="KW-1185">Reference proteome</keyword>
<keyword evidence="3" id="KW-0378">Hydrolase</keyword>
<keyword evidence="2" id="KW-0479">Metal-binding</keyword>
<comment type="caution">
    <text evidence="5">The sequence shown here is derived from an EMBL/GenBank/DDBJ whole genome shotgun (WGS) entry which is preliminary data.</text>
</comment>
<accession>A0A074LJ96</accession>
<dbReference type="RefSeq" id="WP_052036654.1">
    <property type="nucleotide sequence ID" value="NZ_JMIR01000044.1"/>
</dbReference>
<dbReference type="SFLD" id="SFLDG01129">
    <property type="entry name" value="C1.5:_HAD__Beta-PGM__Phosphata"/>
    <property type="match status" value="1"/>
</dbReference>
<dbReference type="InterPro" id="IPR036412">
    <property type="entry name" value="HAD-like_sf"/>
</dbReference>
<dbReference type="GO" id="GO:0044281">
    <property type="term" value="P:small molecule metabolic process"/>
    <property type="evidence" value="ECO:0007669"/>
    <property type="project" value="UniProtKB-ARBA"/>
</dbReference>
<dbReference type="Proteomes" id="UP000027931">
    <property type="component" value="Unassembled WGS sequence"/>
</dbReference>
<reference evidence="5 6" key="1">
    <citation type="journal article" date="2013" name="Int. J. Syst. Evol. Microbiol.">
        <title>Tumebacillus flagellatus sp. nov., an alpha-amylase/pullulanase-producing bacterium isolated from cassava wastewater.</title>
        <authorList>
            <person name="Wang Q."/>
            <person name="Xie N."/>
            <person name="Qin Y."/>
            <person name="Shen N."/>
            <person name="Zhu J."/>
            <person name="Mi H."/>
            <person name="Huang R."/>
        </authorList>
    </citation>
    <scope>NUCLEOTIDE SEQUENCE [LARGE SCALE GENOMIC DNA]</scope>
    <source>
        <strain evidence="5 6">GST4</strain>
    </source>
</reference>
<dbReference type="NCBIfam" id="TIGR01549">
    <property type="entry name" value="HAD-SF-IA-v1"/>
    <property type="match status" value="1"/>
</dbReference>
<evidence type="ECO:0000256" key="1">
    <source>
        <dbReference type="ARBA" id="ARBA00001946"/>
    </source>
</evidence>
<keyword evidence="4" id="KW-0460">Magnesium</keyword>
<dbReference type="InterPro" id="IPR041492">
    <property type="entry name" value="HAD_2"/>
</dbReference>
<gene>
    <name evidence="5" type="ORF">EL26_22190</name>
</gene>
<sequence>MALQAILFDLDDTLIDRMATMPFYARKFQDDFADQLPELHVDEIARAIVETDGGGYRGRDKYHDLLEALPWKERPAVETLIQHWNEVFPAVAQGMDGLFTLLNTLTGRGLRLGLITNGQSKRQNAKIDLLGIRDFFEVVLISEEVGYEKPDPLIFLLALESLGLQAEEVIYVGDHPRNDVGGAEFAGITPVWRRGCHPWPDDQPEPRHQFVTLPEFLTWLETYGS</sequence>
<dbReference type="Gene3D" id="3.40.50.1000">
    <property type="entry name" value="HAD superfamily/HAD-like"/>
    <property type="match status" value="1"/>
</dbReference>
<dbReference type="Pfam" id="PF13419">
    <property type="entry name" value="HAD_2"/>
    <property type="match status" value="1"/>
</dbReference>
<dbReference type="PRINTS" id="PR00413">
    <property type="entry name" value="HADHALOGNASE"/>
</dbReference>
<dbReference type="SFLD" id="SFLDS00003">
    <property type="entry name" value="Haloacid_Dehalogenase"/>
    <property type="match status" value="1"/>
</dbReference>
<dbReference type="eggNOG" id="COG1011">
    <property type="taxonomic scope" value="Bacteria"/>
</dbReference>
<evidence type="ECO:0008006" key="7">
    <source>
        <dbReference type="Google" id="ProtNLM"/>
    </source>
</evidence>
<dbReference type="AlphaFoldDB" id="A0A074LJ96"/>
<dbReference type="Gene3D" id="1.10.150.520">
    <property type="match status" value="1"/>
</dbReference>
<evidence type="ECO:0000313" key="6">
    <source>
        <dbReference type="Proteomes" id="UP000027931"/>
    </source>
</evidence>
<dbReference type="STRING" id="1157490.EL26_22190"/>
<dbReference type="PANTHER" id="PTHR46470:SF2">
    <property type="entry name" value="GLYCERALDEHYDE 3-PHOSPHATE PHOSPHATASE"/>
    <property type="match status" value="1"/>
</dbReference>
<dbReference type="PANTHER" id="PTHR46470">
    <property type="entry name" value="N-ACYLNEURAMINATE-9-PHOSPHATASE"/>
    <property type="match status" value="1"/>
</dbReference>
<evidence type="ECO:0000256" key="4">
    <source>
        <dbReference type="ARBA" id="ARBA00022842"/>
    </source>
</evidence>
<organism evidence="5 6">
    <name type="scientific">Tumebacillus flagellatus</name>
    <dbReference type="NCBI Taxonomy" id="1157490"/>
    <lineage>
        <taxon>Bacteria</taxon>
        <taxon>Bacillati</taxon>
        <taxon>Bacillota</taxon>
        <taxon>Bacilli</taxon>
        <taxon>Bacillales</taxon>
        <taxon>Alicyclobacillaceae</taxon>
        <taxon>Tumebacillus</taxon>
    </lineage>
</organism>
<dbReference type="GO" id="GO:0016791">
    <property type="term" value="F:phosphatase activity"/>
    <property type="evidence" value="ECO:0007669"/>
    <property type="project" value="TreeGrafter"/>
</dbReference>
<dbReference type="InterPro" id="IPR051400">
    <property type="entry name" value="HAD-like_hydrolase"/>
</dbReference>
<dbReference type="SUPFAM" id="SSF56784">
    <property type="entry name" value="HAD-like"/>
    <property type="match status" value="1"/>
</dbReference>
<name>A0A074LJ96_9BACL</name>
<dbReference type="NCBIfam" id="TIGR01509">
    <property type="entry name" value="HAD-SF-IA-v3"/>
    <property type="match status" value="1"/>
</dbReference>
<evidence type="ECO:0000256" key="2">
    <source>
        <dbReference type="ARBA" id="ARBA00022723"/>
    </source>
</evidence>